<keyword evidence="4 7" id="KW-0645">Protease</keyword>
<dbReference type="PANTHER" id="PTHR43253:SF1">
    <property type="entry name" value="TRICORN PROTEASE HOMOLOG 2-RELATED"/>
    <property type="match status" value="1"/>
</dbReference>
<dbReference type="SUPFAM" id="SSF82171">
    <property type="entry name" value="DPP6 N-terminal domain-like"/>
    <property type="match status" value="2"/>
</dbReference>
<dbReference type="OrthoDB" id="9815657at2"/>
<dbReference type="RefSeq" id="WP_120712541.1">
    <property type="nucleotide sequence ID" value="NZ_RBCJ01000003.1"/>
</dbReference>
<keyword evidence="3 7" id="KW-0963">Cytoplasm</keyword>
<dbReference type="InterPro" id="IPR005151">
    <property type="entry name" value="Tail-specific_protease"/>
</dbReference>
<evidence type="ECO:0000256" key="5">
    <source>
        <dbReference type="ARBA" id="ARBA00022801"/>
    </source>
</evidence>
<dbReference type="Gene3D" id="3.90.226.10">
    <property type="entry name" value="2-enoyl-CoA Hydratase, Chain A, domain 1"/>
    <property type="match status" value="1"/>
</dbReference>
<evidence type="ECO:0000256" key="9">
    <source>
        <dbReference type="SAM" id="MobiDB-lite"/>
    </source>
</evidence>
<sequence length="1088" mass="121341">MKTTLLLAFSFLYGTINAQINGSLMQYPDVSDSQITFVYGDDVWIVPKSGGTASRLSSPKGIERYPKFSPDGSMIAYTANYNGNSDVYVVETNGGIPRRLTYHGMFDRVLGWTPGGEAVLFSSSRESGRQRYNQFYTVSINGGEAKKLPIPYGDYASFSPDGQKIAYTDRSRVNRNWKRYRGGTAPDILVFDLNSFQTENVTKNNANDELPMWNGETIYYMSDNGPNKRNNLWQYDIASKANKQLTNFKDFDITFPEVGPSDIVFEAGGKLYLYNLSSGNVSEVNVQLISDQKGLIAKQKNVTSFMQSATLSPDGNRVVVQARGELFDLPATKGFVANLTSSPGIAERKPSWSPDGKYLAYWSDATGEYQLTLHNIIGNQKPKTITNFKKGFNYTIYWSPDSKKIAYVDQSMAINYVDIDTGQVVKIDQGKYMFEGGLRDFRVSWSPDSKWLVYSRGTDNPSTSAIFLYNIDAKNVSQLTSGFYSDSSPTFSQDGKHLFFRTTRTFQPVYSDLDNTFIYPNTANIAVGTLDGSTPSLLEVENDAFKVPEKEEDEIVDKGKSKRKKKNKDDGASEEVKTTIKISGFENRVELLDITPGNLDDLTTIDDKLLFVRYPNSGSPDEMSPSLDYFDFEEKEVKTILSDVSNYEVSADGKKVLVLQGEKLAVLNVDADQKVDDTVPTKDMTMTVVPKEEWKQIFNDVWRFERDYFYDPNMHGVDWEAMKTRYGALVDQANSRNDVNIIIGDLIAELNASHTYTGGGDIDNADRISVGYLGADIHLENGEYRIKKIISGAPWDAEVRSPLSKPGIDINEGDYILAVNGVPLDTTKPLSAAFQGLSGATVQLTVNKAPSLSNAKKVLVETMRSETRLRHLAWIENNRQRVDKATDGRIGYIYVRSTGLDGQNELVRQFYGQMSKEGMIIDERFNSGGQIPDRFIELLDRKPLAFWAVRDGKDWAWPPSGNFGSKVMLINGFSGSGGDAFPDYFKKRGLGPLIGTRTWGGLIGISGAPNLVDNGRITVPTFRMYNPKGGWFKEGHGVDPDIEVVEDFQKLANGTDVQLEAGIEEVLKLINNGKSFKAPPRPEFEIRN</sequence>
<evidence type="ECO:0000256" key="1">
    <source>
        <dbReference type="ARBA" id="ARBA00004496"/>
    </source>
</evidence>
<evidence type="ECO:0000256" key="3">
    <source>
        <dbReference type="ARBA" id="ARBA00022490"/>
    </source>
</evidence>
<dbReference type="Pfam" id="PF03572">
    <property type="entry name" value="Peptidase_S41"/>
    <property type="match status" value="1"/>
</dbReference>
<dbReference type="CDD" id="cd07562">
    <property type="entry name" value="Peptidase_S41_TRI"/>
    <property type="match status" value="1"/>
</dbReference>
<reference evidence="12 13" key="1">
    <citation type="submission" date="2018-10" db="EMBL/GenBank/DDBJ databases">
        <title>Ulvibacterium marinum gen. nov., sp. nov., a novel marine bacterium of the family Flavobacteriaceae, isolated from a culture of the green alga Ulva prolifera.</title>
        <authorList>
            <person name="Zhang Z."/>
        </authorList>
    </citation>
    <scope>NUCLEOTIDE SEQUENCE [LARGE SCALE GENOMIC DNA]</scope>
    <source>
        <strain evidence="12 13">CCMM003</strain>
    </source>
</reference>
<dbReference type="InterPro" id="IPR036034">
    <property type="entry name" value="PDZ_sf"/>
</dbReference>
<feature type="domain" description="Tail specific protease" evidence="11">
    <location>
        <begin position="855"/>
        <end position="1045"/>
    </location>
</feature>
<evidence type="ECO:0000256" key="6">
    <source>
        <dbReference type="ARBA" id="ARBA00022825"/>
    </source>
</evidence>
<dbReference type="InterPro" id="IPR028204">
    <property type="entry name" value="Tricorn_C1"/>
</dbReference>
<comment type="function">
    <text evidence="7">Degrades oligopeptides.</text>
</comment>
<dbReference type="Pfam" id="PF14685">
    <property type="entry name" value="PDZ_Tricorn"/>
    <property type="match status" value="1"/>
</dbReference>
<proteinExistence type="inferred from homology"/>
<dbReference type="Pfam" id="PF26550">
    <property type="entry name" value="Tricorn_2nd"/>
    <property type="match status" value="1"/>
</dbReference>
<feature type="chain" id="PRO_5017455195" description="Tricorn protease homolog" evidence="10">
    <location>
        <begin position="19"/>
        <end position="1088"/>
    </location>
</feature>
<feature type="active site" description="Nucleophile" evidence="8">
    <location>
        <position position="976"/>
    </location>
</feature>
<keyword evidence="13" id="KW-1185">Reference proteome</keyword>
<name>A0A3B0C1Q3_9FLAO</name>
<dbReference type="GO" id="GO:0005737">
    <property type="term" value="C:cytoplasm"/>
    <property type="evidence" value="ECO:0007669"/>
    <property type="project" value="UniProtKB-SubCell"/>
</dbReference>
<evidence type="ECO:0000256" key="7">
    <source>
        <dbReference type="PIRNR" id="PIRNR036421"/>
    </source>
</evidence>
<keyword evidence="5 7" id="KW-0378">Hydrolase</keyword>
<evidence type="ECO:0000313" key="13">
    <source>
        <dbReference type="Proteomes" id="UP000276603"/>
    </source>
</evidence>
<feature type="region of interest" description="Disordered" evidence="9">
    <location>
        <begin position="549"/>
        <end position="573"/>
    </location>
</feature>
<accession>A0A3B0C1Q3</accession>
<dbReference type="PANTHER" id="PTHR43253">
    <property type="entry name" value="TRICORN PROTEASE HOMOLOG 2-RELATED"/>
    <property type="match status" value="1"/>
</dbReference>
<evidence type="ECO:0000313" key="12">
    <source>
        <dbReference type="EMBL" id="RKN79733.1"/>
    </source>
</evidence>
<dbReference type="SUPFAM" id="SSF52096">
    <property type="entry name" value="ClpP/crotonase"/>
    <property type="match status" value="1"/>
</dbReference>
<evidence type="ECO:0000256" key="8">
    <source>
        <dbReference type="PIRSR" id="PIRSR036421-1"/>
    </source>
</evidence>
<dbReference type="Pfam" id="PF14684">
    <property type="entry name" value="Tricorn_C1"/>
    <property type="match status" value="1"/>
</dbReference>
<dbReference type="SUPFAM" id="SSF50156">
    <property type="entry name" value="PDZ domain-like"/>
    <property type="match status" value="1"/>
</dbReference>
<dbReference type="EMBL" id="RBCJ01000003">
    <property type="protein sequence ID" value="RKN79733.1"/>
    <property type="molecule type" value="Genomic_DNA"/>
</dbReference>
<dbReference type="InterPro" id="IPR012393">
    <property type="entry name" value="Tricorn_protease"/>
</dbReference>
<dbReference type="SMART" id="SM00245">
    <property type="entry name" value="TSPc"/>
    <property type="match status" value="1"/>
</dbReference>
<evidence type="ECO:0000256" key="10">
    <source>
        <dbReference type="SAM" id="SignalP"/>
    </source>
</evidence>
<evidence type="ECO:0000256" key="2">
    <source>
        <dbReference type="ARBA" id="ARBA00008524"/>
    </source>
</evidence>
<keyword evidence="10" id="KW-0732">Signal</keyword>
<feature type="active site" description="Charge relay system" evidence="8">
    <location>
        <position position="1034"/>
    </location>
</feature>
<dbReference type="Proteomes" id="UP000276603">
    <property type="component" value="Unassembled WGS sequence"/>
</dbReference>
<evidence type="ECO:0000256" key="4">
    <source>
        <dbReference type="ARBA" id="ARBA00022670"/>
    </source>
</evidence>
<evidence type="ECO:0000259" key="11">
    <source>
        <dbReference type="SMART" id="SM00245"/>
    </source>
</evidence>
<dbReference type="Gene3D" id="2.130.10.10">
    <property type="entry name" value="YVTN repeat-like/Quinoprotein amine dehydrogenase"/>
    <property type="match status" value="1"/>
</dbReference>
<comment type="subcellular location">
    <subcellularLocation>
        <location evidence="1 7">Cytoplasm</location>
    </subcellularLocation>
</comment>
<dbReference type="GO" id="GO:0008236">
    <property type="term" value="F:serine-type peptidase activity"/>
    <property type="evidence" value="ECO:0007669"/>
    <property type="project" value="UniProtKB-UniRule"/>
</dbReference>
<dbReference type="Pfam" id="PF26549">
    <property type="entry name" value="Tricorn_N"/>
    <property type="match status" value="1"/>
</dbReference>
<dbReference type="Gene3D" id="2.120.10.60">
    <property type="entry name" value="Tricorn protease N-terminal domain"/>
    <property type="match status" value="1"/>
</dbReference>
<feature type="active site" description="Charge relay system" evidence="8">
    <location>
        <position position="754"/>
    </location>
</feature>
<comment type="caution">
    <text evidence="12">The sequence shown here is derived from an EMBL/GenBank/DDBJ whole genome shotgun (WGS) entry which is preliminary data.</text>
</comment>
<organism evidence="12 13">
    <name type="scientific">Ulvibacterium marinum</name>
    <dbReference type="NCBI Taxonomy" id="2419782"/>
    <lineage>
        <taxon>Bacteria</taxon>
        <taxon>Pseudomonadati</taxon>
        <taxon>Bacteroidota</taxon>
        <taxon>Flavobacteriia</taxon>
        <taxon>Flavobacteriales</taxon>
        <taxon>Flavobacteriaceae</taxon>
        <taxon>Ulvibacterium</taxon>
    </lineage>
</organism>
<dbReference type="Gene3D" id="3.30.750.44">
    <property type="match status" value="1"/>
</dbReference>
<dbReference type="Gene3D" id="2.30.42.10">
    <property type="match status" value="1"/>
</dbReference>
<dbReference type="PIRSF" id="PIRSF036421">
    <property type="entry name" value="Tricorn_protease"/>
    <property type="match status" value="1"/>
</dbReference>
<dbReference type="AlphaFoldDB" id="A0A3B0C1Q3"/>
<feature type="signal peptide" evidence="10">
    <location>
        <begin position="1"/>
        <end position="18"/>
    </location>
</feature>
<keyword evidence="6 7" id="KW-0720">Serine protease</keyword>
<dbReference type="InterPro" id="IPR029414">
    <property type="entry name" value="Tricorn_PDZ"/>
</dbReference>
<protein>
    <recommendedName>
        <fullName evidence="7">Tricorn protease homolog</fullName>
        <ecNumber evidence="7">3.4.21.-</ecNumber>
    </recommendedName>
</protein>
<gene>
    <name evidence="12" type="ORF">D7Z94_15735</name>
</gene>
<dbReference type="GO" id="GO:0006508">
    <property type="term" value="P:proteolysis"/>
    <property type="evidence" value="ECO:0007669"/>
    <property type="project" value="UniProtKB-UniRule"/>
</dbReference>
<dbReference type="InterPro" id="IPR015943">
    <property type="entry name" value="WD40/YVTN_repeat-like_dom_sf"/>
</dbReference>
<comment type="similarity">
    <text evidence="2 7">Belongs to the peptidase S41B family.</text>
</comment>
<dbReference type="InterPro" id="IPR029045">
    <property type="entry name" value="ClpP/crotonase-like_dom_sf"/>
</dbReference>
<dbReference type="EC" id="3.4.21.-" evidence="7"/>